<dbReference type="Proteomes" id="UP001310386">
    <property type="component" value="Unassembled WGS sequence"/>
</dbReference>
<reference evidence="6" key="1">
    <citation type="submission" date="2023-12" db="EMBL/GenBank/DDBJ databases">
        <title>Fervidustalea candida gen. nov., sp. nov., a novel member of the family Paenibacillaceae isolated from a geothermal area.</title>
        <authorList>
            <person name="Li W.-J."/>
            <person name="Jiao J.-Y."/>
            <person name="Chen Y."/>
        </authorList>
    </citation>
    <scope>NUCLEOTIDE SEQUENCE</scope>
    <source>
        <strain evidence="6">SYSU GA230002</strain>
    </source>
</reference>
<dbReference type="InterPro" id="IPR029154">
    <property type="entry name" value="HIBADH-like_NADP-bd"/>
</dbReference>
<evidence type="ECO:0000256" key="3">
    <source>
        <dbReference type="ARBA" id="ARBA00023027"/>
    </source>
</evidence>
<feature type="domain" description="3-hydroxyisobutyrate dehydrogenase-like NAD-binding" evidence="5">
    <location>
        <begin position="168"/>
        <end position="284"/>
    </location>
</feature>
<keyword evidence="7" id="KW-1185">Reference proteome</keyword>
<dbReference type="EMBL" id="JAYJLD010000004">
    <property type="protein sequence ID" value="MEB3100822.1"/>
    <property type="molecule type" value="Genomic_DNA"/>
</dbReference>
<dbReference type="SUPFAM" id="SSF48179">
    <property type="entry name" value="6-phosphogluconate dehydrogenase C-terminal domain-like"/>
    <property type="match status" value="1"/>
</dbReference>
<name>A0ABU5ZF24_9BACL</name>
<dbReference type="PIRSF" id="PIRSF000103">
    <property type="entry name" value="HIBADH"/>
    <property type="match status" value="1"/>
</dbReference>
<evidence type="ECO:0000256" key="2">
    <source>
        <dbReference type="ARBA" id="ARBA00023002"/>
    </source>
</evidence>
<dbReference type="InterPro" id="IPR015815">
    <property type="entry name" value="HIBADH-related"/>
</dbReference>
<sequence length="305" mass="32659">MSKGKIGFIGLGNMGEPMVRVLLQAGYEVSVVPHRRKEPAERLAAEGALIVGNPKEAAQGSGFVITMVPNLPQIEEVVFGDEGIVHGAEPGLILLNMSTVSPSGITELAARMEPYGMKICDAPVSGGPMRAANGTLSIMAGTDAEVFEQTREVLETLGENIFYTGKLGTGQVAKLCNNMIGATLMAINSEVLTVGVKAGVNAEVLREIILKSTGGNFQLEHWMPRNVMVNEYEAGFALKLMYKDIGLARELAKENQSPLLIGNLVHELYGLFMNSDLKDKDFSVVSTFFQDAANITISDGKPRSG</sequence>
<feature type="domain" description="6-phosphogluconate dehydrogenase NADP-binding" evidence="4">
    <location>
        <begin position="5"/>
        <end position="165"/>
    </location>
</feature>
<dbReference type="InterPro" id="IPR036291">
    <property type="entry name" value="NAD(P)-bd_dom_sf"/>
</dbReference>
<organism evidence="6 7">
    <name type="scientific">Ferviditalea candida</name>
    <dbReference type="NCBI Taxonomy" id="3108399"/>
    <lineage>
        <taxon>Bacteria</taxon>
        <taxon>Bacillati</taxon>
        <taxon>Bacillota</taxon>
        <taxon>Bacilli</taxon>
        <taxon>Bacillales</taxon>
        <taxon>Paenibacillaceae</taxon>
        <taxon>Ferviditalea</taxon>
    </lineage>
</organism>
<comment type="similarity">
    <text evidence="1">Belongs to the HIBADH-related family.</text>
</comment>
<dbReference type="EC" id="1.1.-.-" evidence="6"/>
<dbReference type="InterPro" id="IPR006115">
    <property type="entry name" value="6PGDH_NADP-bd"/>
</dbReference>
<evidence type="ECO:0000313" key="7">
    <source>
        <dbReference type="Proteomes" id="UP001310386"/>
    </source>
</evidence>
<evidence type="ECO:0000313" key="6">
    <source>
        <dbReference type="EMBL" id="MEB3100822.1"/>
    </source>
</evidence>
<evidence type="ECO:0000259" key="5">
    <source>
        <dbReference type="Pfam" id="PF14833"/>
    </source>
</evidence>
<dbReference type="SUPFAM" id="SSF51735">
    <property type="entry name" value="NAD(P)-binding Rossmann-fold domains"/>
    <property type="match status" value="1"/>
</dbReference>
<dbReference type="Gene3D" id="3.40.50.720">
    <property type="entry name" value="NAD(P)-binding Rossmann-like Domain"/>
    <property type="match status" value="1"/>
</dbReference>
<accession>A0ABU5ZF24</accession>
<dbReference type="InterPro" id="IPR008927">
    <property type="entry name" value="6-PGluconate_DH-like_C_sf"/>
</dbReference>
<evidence type="ECO:0000256" key="1">
    <source>
        <dbReference type="ARBA" id="ARBA00009080"/>
    </source>
</evidence>
<dbReference type="GO" id="GO:0016491">
    <property type="term" value="F:oxidoreductase activity"/>
    <property type="evidence" value="ECO:0007669"/>
    <property type="project" value="UniProtKB-KW"/>
</dbReference>
<dbReference type="InterPro" id="IPR013328">
    <property type="entry name" value="6PGD_dom2"/>
</dbReference>
<dbReference type="Pfam" id="PF03446">
    <property type="entry name" value="NAD_binding_2"/>
    <property type="match status" value="1"/>
</dbReference>
<dbReference type="PANTHER" id="PTHR22981:SF7">
    <property type="entry name" value="3-HYDROXYISOBUTYRATE DEHYDROGENASE, MITOCHONDRIAL"/>
    <property type="match status" value="1"/>
</dbReference>
<keyword evidence="2 6" id="KW-0560">Oxidoreductase</keyword>
<dbReference type="RefSeq" id="WP_371752939.1">
    <property type="nucleotide sequence ID" value="NZ_JAYJLD010000004.1"/>
</dbReference>
<gene>
    <name evidence="6" type="ORF">VF724_04020</name>
</gene>
<dbReference type="Gene3D" id="1.10.1040.10">
    <property type="entry name" value="N-(1-d-carboxylethyl)-l-norvaline Dehydrogenase, domain 2"/>
    <property type="match status" value="1"/>
</dbReference>
<dbReference type="Pfam" id="PF14833">
    <property type="entry name" value="NAD_binding_11"/>
    <property type="match status" value="1"/>
</dbReference>
<dbReference type="PANTHER" id="PTHR22981">
    <property type="entry name" value="3-HYDROXYISOBUTYRATE DEHYDROGENASE-RELATED"/>
    <property type="match status" value="1"/>
</dbReference>
<keyword evidence="3" id="KW-0520">NAD</keyword>
<proteinExistence type="inferred from homology"/>
<protein>
    <submittedName>
        <fullName evidence="6">NAD(P)-dependent oxidoreductase</fullName>
        <ecNumber evidence="6">1.1.-.-</ecNumber>
    </submittedName>
</protein>
<comment type="caution">
    <text evidence="6">The sequence shown here is derived from an EMBL/GenBank/DDBJ whole genome shotgun (WGS) entry which is preliminary data.</text>
</comment>
<evidence type="ECO:0000259" key="4">
    <source>
        <dbReference type="Pfam" id="PF03446"/>
    </source>
</evidence>